<dbReference type="GO" id="GO:0003677">
    <property type="term" value="F:DNA binding"/>
    <property type="evidence" value="ECO:0007669"/>
    <property type="project" value="UniProtKB-KW"/>
</dbReference>
<gene>
    <name evidence="5" type="ORF">H0A62_11170</name>
</gene>
<dbReference type="Pfam" id="PF07729">
    <property type="entry name" value="FCD"/>
    <property type="match status" value="1"/>
</dbReference>
<dbReference type="InterPro" id="IPR008920">
    <property type="entry name" value="TF_FadR/GntR_C"/>
</dbReference>
<dbReference type="GO" id="GO:0003700">
    <property type="term" value="F:DNA-binding transcription factor activity"/>
    <property type="evidence" value="ECO:0007669"/>
    <property type="project" value="InterPro"/>
</dbReference>
<evidence type="ECO:0000313" key="5">
    <source>
        <dbReference type="EMBL" id="NYT86167.1"/>
    </source>
</evidence>
<name>A0A853GVJ9_9BURK</name>
<evidence type="ECO:0000256" key="1">
    <source>
        <dbReference type="ARBA" id="ARBA00023015"/>
    </source>
</evidence>
<dbReference type="SMART" id="SM00895">
    <property type="entry name" value="FCD"/>
    <property type="match status" value="1"/>
</dbReference>
<proteinExistence type="predicted"/>
<dbReference type="InterPro" id="IPR011711">
    <property type="entry name" value="GntR_C"/>
</dbReference>
<accession>A0A853GVJ9</accession>
<dbReference type="SMART" id="SM00345">
    <property type="entry name" value="HTH_GNTR"/>
    <property type="match status" value="1"/>
</dbReference>
<sequence>MAAVMPVSRNQTLLKERAADSMREAILSGVFAPGQKLVERELCEQLDVSRSCVREALQHLQSEGLIKIIPHKGPEVAVISKDEVVQLYAVRKKLEGLVGASFCTNASPQEKQELKSKVKDLAQYLDEPSHPDLLRMKNEFYAILLKGAGNEFASAMLRQLNNRVSILRRISMAQAGRLGQTIDELEAIVQAIDAGNPDAVEKLCEQHVENSARNLLLTL</sequence>
<dbReference type="InterPro" id="IPR000524">
    <property type="entry name" value="Tscrpt_reg_HTH_GntR"/>
</dbReference>
<keyword evidence="2" id="KW-0238">DNA-binding</keyword>
<dbReference type="CDD" id="cd07377">
    <property type="entry name" value="WHTH_GntR"/>
    <property type="match status" value="1"/>
</dbReference>
<dbReference type="AlphaFoldDB" id="A0A853GVJ9"/>
<dbReference type="Pfam" id="PF00392">
    <property type="entry name" value="GntR"/>
    <property type="match status" value="1"/>
</dbReference>
<dbReference type="PANTHER" id="PTHR43537:SF24">
    <property type="entry name" value="GLUCONATE OPERON TRANSCRIPTIONAL REPRESSOR"/>
    <property type="match status" value="1"/>
</dbReference>
<dbReference type="Gene3D" id="1.10.10.10">
    <property type="entry name" value="Winged helix-like DNA-binding domain superfamily/Winged helix DNA-binding domain"/>
    <property type="match status" value="1"/>
</dbReference>
<dbReference type="Proteomes" id="UP000554144">
    <property type="component" value="Unassembled WGS sequence"/>
</dbReference>
<evidence type="ECO:0000256" key="2">
    <source>
        <dbReference type="ARBA" id="ARBA00023125"/>
    </source>
</evidence>
<organism evidence="5 6">
    <name type="scientific">Pollutimonas harenae</name>
    <dbReference type="NCBI Taxonomy" id="657015"/>
    <lineage>
        <taxon>Bacteria</taxon>
        <taxon>Pseudomonadati</taxon>
        <taxon>Pseudomonadota</taxon>
        <taxon>Betaproteobacteria</taxon>
        <taxon>Burkholderiales</taxon>
        <taxon>Alcaligenaceae</taxon>
        <taxon>Pollutimonas</taxon>
    </lineage>
</organism>
<dbReference type="InterPro" id="IPR036390">
    <property type="entry name" value="WH_DNA-bd_sf"/>
</dbReference>
<comment type="caution">
    <text evidence="5">The sequence shown here is derived from an EMBL/GenBank/DDBJ whole genome shotgun (WGS) entry which is preliminary data.</text>
</comment>
<keyword evidence="6" id="KW-1185">Reference proteome</keyword>
<evidence type="ECO:0000259" key="4">
    <source>
        <dbReference type="PROSITE" id="PS50949"/>
    </source>
</evidence>
<dbReference type="PANTHER" id="PTHR43537">
    <property type="entry name" value="TRANSCRIPTIONAL REGULATOR, GNTR FAMILY"/>
    <property type="match status" value="1"/>
</dbReference>
<dbReference type="PRINTS" id="PR00035">
    <property type="entry name" value="HTHGNTR"/>
</dbReference>
<dbReference type="OrthoDB" id="8680857at2"/>
<protein>
    <submittedName>
        <fullName evidence="5">GntR family transcriptional regulator</fullName>
    </submittedName>
</protein>
<dbReference type="SUPFAM" id="SSF46785">
    <property type="entry name" value="Winged helix' DNA-binding domain"/>
    <property type="match status" value="1"/>
</dbReference>
<dbReference type="SUPFAM" id="SSF48008">
    <property type="entry name" value="GntR ligand-binding domain-like"/>
    <property type="match status" value="1"/>
</dbReference>
<dbReference type="Gene3D" id="1.20.120.530">
    <property type="entry name" value="GntR ligand-binding domain-like"/>
    <property type="match status" value="1"/>
</dbReference>
<feature type="domain" description="HTH gntR-type" evidence="4">
    <location>
        <begin position="12"/>
        <end position="79"/>
    </location>
</feature>
<evidence type="ECO:0000313" key="6">
    <source>
        <dbReference type="Proteomes" id="UP000554144"/>
    </source>
</evidence>
<keyword evidence="3" id="KW-0804">Transcription</keyword>
<dbReference type="EMBL" id="JACCEV010000002">
    <property type="protein sequence ID" value="NYT86167.1"/>
    <property type="molecule type" value="Genomic_DNA"/>
</dbReference>
<dbReference type="PROSITE" id="PS50949">
    <property type="entry name" value="HTH_GNTR"/>
    <property type="match status" value="1"/>
</dbReference>
<dbReference type="InterPro" id="IPR036388">
    <property type="entry name" value="WH-like_DNA-bd_sf"/>
</dbReference>
<keyword evidence="1" id="KW-0805">Transcription regulation</keyword>
<evidence type="ECO:0000256" key="3">
    <source>
        <dbReference type="ARBA" id="ARBA00023163"/>
    </source>
</evidence>
<reference evidence="5 6" key="1">
    <citation type="submission" date="2020-07" db="EMBL/GenBank/DDBJ databases">
        <title>Taxonomic revisions and descriptions of new bacterial species based on genomic comparisons in the high-G+C-content subgroup of the family Alcaligenaceae.</title>
        <authorList>
            <person name="Szabo A."/>
            <person name="Felfoldi T."/>
        </authorList>
    </citation>
    <scope>NUCLEOTIDE SEQUENCE [LARGE SCALE GENOMIC DNA]</scope>
    <source>
        <strain evidence="5 6">DSM 25667</strain>
    </source>
</reference>